<dbReference type="InterPro" id="IPR003593">
    <property type="entry name" value="AAA+_ATPase"/>
</dbReference>
<dbReference type="PANTHER" id="PTHR43335">
    <property type="entry name" value="ABC TRANSPORTER, ATP-BINDING PROTEIN"/>
    <property type="match status" value="1"/>
</dbReference>
<evidence type="ECO:0000259" key="5">
    <source>
        <dbReference type="PROSITE" id="PS50893"/>
    </source>
</evidence>
<reference evidence="6 7" key="1">
    <citation type="journal article" date="2020" name="Nature">
        <title>Bacterial chemolithoautotrophy via manganese oxidation.</title>
        <authorList>
            <person name="Yu H."/>
            <person name="Leadbetter J.R."/>
        </authorList>
    </citation>
    <scope>NUCLEOTIDE SEQUENCE [LARGE SCALE GENOMIC DNA]</scope>
    <source>
        <strain evidence="6 7">Mn-1</strain>
    </source>
</reference>
<dbReference type="Gene3D" id="3.40.50.300">
    <property type="entry name" value="P-loop containing nucleotide triphosphate hydrolases"/>
    <property type="match status" value="1"/>
</dbReference>
<accession>A0A7X6DPY5</accession>
<keyword evidence="3" id="KW-0547">Nucleotide-binding</keyword>
<dbReference type="Proteomes" id="UP000534783">
    <property type="component" value="Unassembled WGS sequence"/>
</dbReference>
<gene>
    <name evidence="6" type="ORF">MNODULE_10115</name>
</gene>
<dbReference type="SMART" id="SM00382">
    <property type="entry name" value="AAA"/>
    <property type="match status" value="1"/>
</dbReference>
<dbReference type="PROSITE" id="PS50893">
    <property type="entry name" value="ABC_TRANSPORTER_2"/>
    <property type="match status" value="1"/>
</dbReference>
<dbReference type="InterPro" id="IPR017871">
    <property type="entry name" value="ABC_transporter-like_CS"/>
</dbReference>
<dbReference type="InterPro" id="IPR003439">
    <property type="entry name" value="ABC_transporter-like_ATP-bd"/>
</dbReference>
<dbReference type="EMBL" id="VTOW01000002">
    <property type="protein sequence ID" value="NKE71089.1"/>
    <property type="molecule type" value="Genomic_DNA"/>
</dbReference>
<evidence type="ECO:0000256" key="1">
    <source>
        <dbReference type="ARBA" id="ARBA00005417"/>
    </source>
</evidence>
<dbReference type="SUPFAM" id="SSF52540">
    <property type="entry name" value="P-loop containing nucleoside triphosphate hydrolases"/>
    <property type="match status" value="1"/>
</dbReference>
<feature type="domain" description="ABC transporter" evidence="5">
    <location>
        <begin position="6"/>
        <end position="240"/>
    </location>
</feature>
<dbReference type="Pfam" id="PF00005">
    <property type="entry name" value="ABC_tran"/>
    <property type="match status" value="1"/>
</dbReference>
<evidence type="ECO:0000256" key="3">
    <source>
        <dbReference type="ARBA" id="ARBA00022741"/>
    </source>
</evidence>
<organism evidence="6 7">
    <name type="scientific">Candidatus Manganitrophus noduliformans</name>
    <dbReference type="NCBI Taxonomy" id="2606439"/>
    <lineage>
        <taxon>Bacteria</taxon>
        <taxon>Pseudomonadati</taxon>
        <taxon>Nitrospirota</taxon>
        <taxon>Nitrospiria</taxon>
        <taxon>Candidatus Troglogloeales</taxon>
        <taxon>Candidatus Manganitrophaceae</taxon>
        <taxon>Candidatus Manganitrophus</taxon>
    </lineage>
</organism>
<evidence type="ECO:0000313" key="7">
    <source>
        <dbReference type="Proteomes" id="UP000534783"/>
    </source>
</evidence>
<dbReference type="CDD" id="cd03230">
    <property type="entry name" value="ABC_DR_subfamily_A"/>
    <property type="match status" value="1"/>
</dbReference>
<dbReference type="GO" id="GO:0016887">
    <property type="term" value="F:ATP hydrolysis activity"/>
    <property type="evidence" value="ECO:0007669"/>
    <property type="project" value="InterPro"/>
</dbReference>
<sequence>MKTLAIEIKHLTKKYRSGFWLKETESLSDLNLEVEAGSIFGFLGHNGAGKTTTIKLLIGVIHPTSGEAFILGRPISDITVKREIGFLPESPYFYDYLTGSEFLHFCGQLFGMTVKERAKRVDTLVELVGLKGSEDEQMRKYSKGMLQRIGLAQALINDPKLVILDEPMSGLDPVGRKDVRDIILRLKEEGKTVFFSTHVLTDAEMICDQVGIIIKGRLRSKGKLEALLNPKVRSIEVSLTGIAQDGLESLKSFSNTVLQRGGDFLVVLQEEAQLPSIMDWTTKRGGKIVSVVPRRESLEDIFMEEMKGAGR</sequence>
<proteinExistence type="inferred from homology"/>
<dbReference type="PANTHER" id="PTHR43335:SF4">
    <property type="entry name" value="ABC TRANSPORTER, ATP-BINDING PROTEIN"/>
    <property type="match status" value="1"/>
</dbReference>
<dbReference type="InterPro" id="IPR027417">
    <property type="entry name" value="P-loop_NTPase"/>
</dbReference>
<name>A0A7X6DPY5_9BACT</name>
<keyword evidence="7" id="KW-1185">Reference proteome</keyword>
<evidence type="ECO:0000313" key="6">
    <source>
        <dbReference type="EMBL" id="NKE71089.1"/>
    </source>
</evidence>
<dbReference type="GO" id="GO:0005524">
    <property type="term" value="F:ATP binding"/>
    <property type="evidence" value="ECO:0007669"/>
    <property type="project" value="UniProtKB-KW"/>
</dbReference>
<comment type="caution">
    <text evidence="6">The sequence shown here is derived from an EMBL/GenBank/DDBJ whole genome shotgun (WGS) entry which is preliminary data.</text>
</comment>
<dbReference type="RefSeq" id="WP_168059426.1">
    <property type="nucleotide sequence ID" value="NZ_VTOW01000002.1"/>
</dbReference>
<keyword evidence="4 6" id="KW-0067">ATP-binding</keyword>
<dbReference type="AlphaFoldDB" id="A0A7X6DPY5"/>
<evidence type="ECO:0000256" key="4">
    <source>
        <dbReference type="ARBA" id="ARBA00022840"/>
    </source>
</evidence>
<evidence type="ECO:0000256" key="2">
    <source>
        <dbReference type="ARBA" id="ARBA00022448"/>
    </source>
</evidence>
<keyword evidence="2" id="KW-0813">Transport</keyword>
<protein>
    <submittedName>
        <fullName evidence="6">ABC transporter ATP-binding protein</fullName>
    </submittedName>
</protein>
<comment type="similarity">
    <text evidence="1">Belongs to the ABC transporter superfamily.</text>
</comment>
<dbReference type="PROSITE" id="PS00211">
    <property type="entry name" value="ABC_TRANSPORTER_1"/>
    <property type="match status" value="1"/>
</dbReference>